<evidence type="ECO:0000313" key="2">
    <source>
        <dbReference type="Proteomes" id="UP000266673"/>
    </source>
</evidence>
<proteinExistence type="predicted"/>
<dbReference type="AlphaFoldDB" id="A0A397W4J5"/>
<dbReference type="OrthoDB" id="2442133at2759"/>
<reference evidence="1 2" key="1">
    <citation type="submission" date="2018-06" db="EMBL/GenBank/DDBJ databases">
        <title>Comparative genomics reveals the genomic features of Rhizophagus irregularis, R. cerebriforme, R. diaphanum and Gigaspora rosea, and their symbiotic lifestyle signature.</title>
        <authorList>
            <person name="Morin E."/>
            <person name="San Clemente H."/>
            <person name="Chen E.C.H."/>
            <person name="De La Providencia I."/>
            <person name="Hainaut M."/>
            <person name="Kuo A."/>
            <person name="Kohler A."/>
            <person name="Murat C."/>
            <person name="Tang N."/>
            <person name="Roy S."/>
            <person name="Loubradou J."/>
            <person name="Henrissat B."/>
            <person name="Grigoriev I.V."/>
            <person name="Corradi N."/>
            <person name="Roux C."/>
            <person name="Martin F.M."/>
        </authorList>
    </citation>
    <scope>NUCLEOTIDE SEQUENCE [LARGE SCALE GENOMIC DNA]</scope>
    <source>
        <strain evidence="1 2">DAOM 194757</strain>
    </source>
</reference>
<accession>A0A397W4J5</accession>
<protein>
    <submittedName>
        <fullName evidence="1">Uncharacterized protein</fullName>
    </submittedName>
</protein>
<sequence>MKQQRLLLGKWQSSSGVMRPTFDDLEKPFYNRGIVEIVDFLWDFERNCELKKWNNNVKRNRVVLYVSKSQRPWMRKMIKMCDTWYSLKKAMIKGVVEVEEKINKVWRIRQRDDKSILMYTYRYEALVAPVKRMIKDKYWYISGYVKIDVERKEIIGLNVNKVVEIEKMEIERKNIPEVEIEKDDKTFVCHQQLAEMGNNIAINSLDRHCQNEIGIDDKALGDERNMTYDLLNMYLDDNENCKYAIDEKYHNRPDDVKHSSGLIVEERNRWLDDLETEINIDNSIRLLMFWSNLVSFILNSYLRQVCGQSNKADVRVKGIEGDIKTLDIDGKLNESGKYVDDYEFLQSKRVDNSMMKHQIDIMMNTNFDNIRLKATEYYKIDEMDTWEVLHQRKTTVNYASLDHDQEVGVINRNFIGNINYDRCIINGKGFERNHKPNRGDVNFDNKVHGV</sequence>
<dbReference type="Proteomes" id="UP000266673">
    <property type="component" value="Unassembled WGS sequence"/>
</dbReference>
<name>A0A397W4J5_9GLOM</name>
<dbReference type="EMBL" id="QKWP01000032">
    <property type="protein sequence ID" value="RIB29650.1"/>
    <property type="molecule type" value="Genomic_DNA"/>
</dbReference>
<organism evidence="1 2">
    <name type="scientific">Gigaspora rosea</name>
    <dbReference type="NCBI Taxonomy" id="44941"/>
    <lineage>
        <taxon>Eukaryota</taxon>
        <taxon>Fungi</taxon>
        <taxon>Fungi incertae sedis</taxon>
        <taxon>Mucoromycota</taxon>
        <taxon>Glomeromycotina</taxon>
        <taxon>Glomeromycetes</taxon>
        <taxon>Diversisporales</taxon>
        <taxon>Gigasporaceae</taxon>
        <taxon>Gigaspora</taxon>
    </lineage>
</organism>
<comment type="caution">
    <text evidence="1">The sequence shown here is derived from an EMBL/GenBank/DDBJ whole genome shotgun (WGS) entry which is preliminary data.</text>
</comment>
<gene>
    <name evidence="1" type="ORF">C2G38_2154693</name>
</gene>
<keyword evidence="2" id="KW-1185">Reference proteome</keyword>
<evidence type="ECO:0000313" key="1">
    <source>
        <dbReference type="EMBL" id="RIB29650.1"/>
    </source>
</evidence>